<protein>
    <recommendedName>
        <fullName evidence="4">Toxin-antitoxin system YwqK family antitoxin</fullName>
    </recommendedName>
</protein>
<feature type="region of interest" description="Disordered" evidence="1">
    <location>
        <begin position="1"/>
        <end position="37"/>
    </location>
</feature>
<dbReference type="Proteomes" id="UP000042997">
    <property type="component" value="Unassembled WGS sequence"/>
</dbReference>
<dbReference type="SUPFAM" id="SSF82185">
    <property type="entry name" value="Histone H3 K4-specific methyltransferase SET7/9 N-terminal domain"/>
    <property type="match status" value="1"/>
</dbReference>
<gene>
    <name evidence="2" type="ORF">RHRU231_420150</name>
</gene>
<accession>A0A098BLL6</accession>
<evidence type="ECO:0000313" key="2">
    <source>
        <dbReference type="EMBL" id="CDZ88601.1"/>
    </source>
</evidence>
<proteinExistence type="predicted"/>
<organism evidence="2 3">
    <name type="scientific">Rhodococcus ruber</name>
    <dbReference type="NCBI Taxonomy" id="1830"/>
    <lineage>
        <taxon>Bacteria</taxon>
        <taxon>Bacillati</taxon>
        <taxon>Actinomycetota</taxon>
        <taxon>Actinomycetes</taxon>
        <taxon>Mycobacteriales</taxon>
        <taxon>Nocardiaceae</taxon>
        <taxon>Rhodococcus</taxon>
    </lineage>
</organism>
<evidence type="ECO:0000256" key="1">
    <source>
        <dbReference type="SAM" id="MobiDB-lite"/>
    </source>
</evidence>
<evidence type="ECO:0008006" key="4">
    <source>
        <dbReference type="Google" id="ProtNLM"/>
    </source>
</evidence>
<sequence length="149" mass="16477">MRSPGPGRGHDVSAPLERPNAVDGHGRKTGEWAEPDPHGGLMVGTYVDGERHGTWRHFSAGGALRSEGGYDRGVLHGPWTWYRATGGLLQRGGFAHGDKHGYWERWTAAGTLVDSGHWEHGRKTGEWTYYDTDGSIRKTTTHRPRPPRG</sequence>
<name>A0A098BLL6_9NOCA</name>
<dbReference type="InterPro" id="IPR011652">
    <property type="entry name" value="MORN_2"/>
</dbReference>
<dbReference type="AlphaFoldDB" id="A0A098BLL6"/>
<reference evidence="2 3" key="1">
    <citation type="journal article" date="2014" name="Genome Announc.">
        <title>Draft Genome Sequence of Propane- and Butane-Oxidizing Actinobacterium Rhodococcus ruber IEGM 231.</title>
        <authorList>
            <person name="Ivshina I.B."/>
            <person name="Kuyukina M.S."/>
            <person name="Krivoruchko A.V."/>
            <person name="Barbe V."/>
            <person name="Fischer C."/>
        </authorList>
    </citation>
    <scope>NUCLEOTIDE SEQUENCE [LARGE SCALE GENOMIC DNA]</scope>
</reference>
<feature type="compositionally biased region" description="Basic and acidic residues" evidence="1">
    <location>
        <begin position="24"/>
        <end position="37"/>
    </location>
</feature>
<evidence type="ECO:0000313" key="3">
    <source>
        <dbReference type="Proteomes" id="UP000042997"/>
    </source>
</evidence>
<dbReference type="Pfam" id="PF07661">
    <property type="entry name" value="MORN_2"/>
    <property type="match status" value="1"/>
</dbReference>
<dbReference type="Gene3D" id="3.90.930.1">
    <property type="match status" value="1"/>
</dbReference>
<dbReference type="EMBL" id="CCSD01000053">
    <property type="protein sequence ID" value="CDZ88601.1"/>
    <property type="molecule type" value="Genomic_DNA"/>
</dbReference>
<dbReference type="eggNOG" id="COG2849">
    <property type="taxonomic scope" value="Bacteria"/>
</dbReference>